<dbReference type="EMBL" id="JARVKF010000419">
    <property type="protein sequence ID" value="KAK9415054.1"/>
    <property type="molecule type" value="Genomic_DNA"/>
</dbReference>
<keyword evidence="2" id="KW-1185">Reference proteome</keyword>
<reference evidence="1 2" key="1">
    <citation type="journal article" date="2024" name="J. Plant Pathol.">
        <title>Sequence and assembly of the genome of Seiridium unicorne, isolate CBS 538.82, causal agent of cypress canker disease.</title>
        <authorList>
            <person name="Scali E."/>
            <person name="Rocca G.D."/>
            <person name="Danti R."/>
            <person name="Garbelotto M."/>
            <person name="Barberini S."/>
            <person name="Baroncelli R."/>
            <person name="Emiliani G."/>
        </authorList>
    </citation>
    <scope>NUCLEOTIDE SEQUENCE [LARGE SCALE GENOMIC DNA]</scope>
    <source>
        <strain evidence="1 2">BM-138-508</strain>
    </source>
</reference>
<sequence>MDFDIHHHYADERGFLGPDILMMIIVYHKPRGVVATTPAPNAQFLDIHFDDKDNPYRVVKAEFDPQAGSFKLPLLPILQFLTWHTHLYVYPDERNGIHNAQAGRKRHHVAELDDGWAAGPRDTSQSREFIAIPEAKKFAEAECSEWTYYIPKEREQSEWDLFYVLLVERTEERW</sequence>
<comment type="caution">
    <text evidence="1">The sequence shown here is derived from an EMBL/GenBank/DDBJ whole genome shotgun (WGS) entry which is preliminary data.</text>
</comment>
<protein>
    <submittedName>
        <fullName evidence="1">Heterokaryon incompatibility protein</fullName>
    </submittedName>
</protein>
<dbReference type="Proteomes" id="UP001408356">
    <property type="component" value="Unassembled WGS sequence"/>
</dbReference>
<proteinExistence type="predicted"/>
<evidence type="ECO:0000313" key="2">
    <source>
        <dbReference type="Proteomes" id="UP001408356"/>
    </source>
</evidence>
<organism evidence="1 2">
    <name type="scientific">Seiridium unicorne</name>
    <dbReference type="NCBI Taxonomy" id="138068"/>
    <lineage>
        <taxon>Eukaryota</taxon>
        <taxon>Fungi</taxon>
        <taxon>Dikarya</taxon>
        <taxon>Ascomycota</taxon>
        <taxon>Pezizomycotina</taxon>
        <taxon>Sordariomycetes</taxon>
        <taxon>Xylariomycetidae</taxon>
        <taxon>Amphisphaeriales</taxon>
        <taxon>Sporocadaceae</taxon>
        <taxon>Seiridium</taxon>
    </lineage>
</organism>
<gene>
    <name evidence="1" type="ORF">SUNI508_10659</name>
</gene>
<evidence type="ECO:0000313" key="1">
    <source>
        <dbReference type="EMBL" id="KAK9415054.1"/>
    </source>
</evidence>
<name>A0ABR2UK88_9PEZI</name>
<accession>A0ABR2UK88</accession>